<dbReference type="SUPFAM" id="SSF50475">
    <property type="entry name" value="FMN-binding split barrel"/>
    <property type="match status" value="1"/>
</dbReference>
<name>A0A918A7G7_9ACTN</name>
<dbReference type="Gene3D" id="2.30.110.10">
    <property type="entry name" value="Electron Transport, Fmn-binding Protein, Chain A"/>
    <property type="match status" value="1"/>
</dbReference>
<dbReference type="EMBL" id="BMNK01000005">
    <property type="protein sequence ID" value="GGP07758.1"/>
    <property type="molecule type" value="Genomic_DNA"/>
</dbReference>
<accession>A0A918A7G7</accession>
<reference evidence="1" key="1">
    <citation type="journal article" date="2014" name="Int. J. Syst. Evol. Microbiol.">
        <title>Complete genome sequence of Corynebacterium casei LMG S-19264T (=DSM 44701T), isolated from a smear-ripened cheese.</title>
        <authorList>
            <consortium name="US DOE Joint Genome Institute (JGI-PGF)"/>
            <person name="Walter F."/>
            <person name="Albersmeier A."/>
            <person name="Kalinowski J."/>
            <person name="Ruckert C."/>
        </authorList>
    </citation>
    <scope>NUCLEOTIDE SEQUENCE</scope>
    <source>
        <strain evidence="1">CGMCC 4.7430</strain>
    </source>
</reference>
<dbReference type="AlphaFoldDB" id="A0A918A7G7"/>
<sequence length="41" mass="4679">MDLAEQVADAERRYAARYRPPRPNPSRVVVEIRVTNVLGNV</sequence>
<evidence type="ECO:0000313" key="2">
    <source>
        <dbReference type="Proteomes" id="UP000660745"/>
    </source>
</evidence>
<gene>
    <name evidence="1" type="ORF">GCM10012278_36820</name>
</gene>
<dbReference type="InterPro" id="IPR012349">
    <property type="entry name" value="Split_barrel_FMN-bd"/>
</dbReference>
<proteinExistence type="predicted"/>
<reference evidence="1" key="2">
    <citation type="submission" date="2020-09" db="EMBL/GenBank/DDBJ databases">
        <authorList>
            <person name="Sun Q."/>
            <person name="Zhou Y."/>
        </authorList>
    </citation>
    <scope>NUCLEOTIDE SEQUENCE</scope>
    <source>
        <strain evidence="1">CGMCC 4.7430</strain>
    </source>
</reference>
<dbReference type="Proteomes" id="UP000660745">
    <property type="component" value="Unassembled WGS sequence"/>
</dbReference>
<protein>
    <submittedName>
        <fullName evidence="1">Uncharacterized protein</fullName>
    </submittedName>
</protein>
<evidence type="ECO:0000313" key="1">
    <source>
        <dbReference type="EMBL" id="GGP07758.1"/>
    </source>
</evidence>
<comment type="caution">
    <text evidence="1">The sequence shown here is derived from an EMBL/GenBank/DDBJ whole genome shotgun (WGS) entry which is preliminary data.</text>
</comment>
<dbReference type="RefSeq" id="WP_308112920.1">
    <property type="nucleotide sequence ID" value="NZ_BMNK01000005.1"/>
</dbReference>
<keyword evidence="2" id="KW-1185">Reference proteome</keyword>
<organism evidence="1 2">
    <name type="scientific">Nonomuraea glycinis</name>
    <dbReference type="NCBI Taxonomy" id="2047744"/>
    <lineage>
        <taxon>Bacteria</taxon>
        <taxon>Bacillati</taxon>
        <taxon>Actinomycetota</taxon>
        <taxon>Actinomycetes</taxon>
        <taxon>Streptosporangiales</taxon>
        <taxon>Streptosporangiaceae</taxon>
        <taxon>Nonomuraea</taxon>
    </lineage>
</organism>